<keyword evidence="4" id="KW-0809">Transit peptide</keyword>
<dbReference type="RefSeq" id="XP_016214045.1">
    <property type="nucleotide sequence ID" value="XM_016357843.1"/>
</dbReference>
<evidence type="ECO:0000256" key="1">
    <source>
        <dbReference type="ARBA" id="ARBA00004173"/>
    </source>
</evidence>
<dbReference type="InterPro" id="IPR001753">
    <property type="entry name" value="Enoyl-CoA_hydra/iso"/>
</dbReference>
<dbReference type="Proteomes" id="UP000053259">
    <property type="component" value="Unassembled WGS sequence"/>
</dbReference>
<dbReference type="HOGENOM" id="CLU_009834_1_0_1"/>
<evidence type="ECO:0000256" key="5">
    <source>
        <dbReference type="ARBA" id="ARBA00023026"/>
    </source>
</evidence>
<comment type="pathway">
    <text evidence="2">Mycotoxin biosynthesis.</text>
</comment>
<evidence type="ECO:0000256" key="6">
    <source>
        <dbReference type="ARBA" id="ARBA00023098"/>
    </source>
</evidence>
<keyword evidence="7" id="KW-0496">Mitochondrion</keyword>
<comment type="subcellular location">
    <subcellularLocation>
        <location evidence="1">Mitochondrion</location>
    </subcellularLocation>
</comment>
<proteinExistence type="predicted"/>
<dbReference type="InterPro" id="IPR029045">
    <property type="entry name" value="ClpP/crotonase-like_dom_sf"/>
</dbReference>
<gene>
    <name evidence="10" type="ORF">PV09_04489</name>
</gene>
<dbReference type="InterPro" id="IPR052377">
    <property type="entry name" value="Mitochondrial_ECH-domain"/>
</dbReference>
<dbReference type="PANTHER" id="PTHR43602:SF1">
    <property type="entry name" value="ENOYL-COA HYDRATASE DOMAIN-CONTAINING PROTEIN 3, MITOCHONDRIAL"/>
    <property type="match status" value="1"/>
</dbReference>
<sequence>MSFPTLPRGAAYLKLFNPQKRNALSLGVLRDLKSQLTQYNTGASGELMMLPRRESAAGRELPQWLTSPDEWQKERSQLPKVLVLRSEGPVFSSGHDLREMRELGRQGTQETFSLCAEIMGMIKSCPTPVVCPIQGLASAAGFQLAMCTDYPIALADTKFQLPGMTIGLPCTSPATVVSRKIPPSLAYRMFATGDAMRADQLQGAVDVVPVPEHAESTDTRTKAFEQRVLQVVERLVDLPAQPQAFGKWAFWTQLTITDSSEMEWAGQMMVKHSAGDDAKEGISAFLEKRRPKFQT</sequence>
<evidence type="ECO:0000256" key="2">
    <source>
        <dbReference type="ARBA" id="ARBA00004685"/>
    </source>
</evidence>
<organism evidence="10 11">
    <name type="scientific">Verruconis gallopava</name>
    <dbReference type="NCBI Taxonomy" id="253628"/>
    <lineage>
        <taxon>Eukaryota</taxon>
        <taxon>Fungi</taxon>
        <taxon>Dikarya</taxon>
        <taxon>Ascomycota</taxon>
        <taxon>Pezizomycotina</taxon>
        <taxon>Dothideomycetes</taxon>
        <taxon>Pleosporomycetidae</taxon>
        <taxon>Venturiales</taxon>
        <taxon>Sympoventuriaceae</taxon>
        <taxon>Verruconis</taxon>
    </lineage>
</organism>
<dbReference type="Pfam" id="PF00378">
    <property type="entry name" value="ECH_1"/>
    <property type="match status" value="1"/>
</dbReference>
<dbReference type="EMBL" id="KN847541">
    <property type="protein sequence ID" value="KIW04176.1"/>
    <property type="molecule type" value="Genomic_DNA"/>
</dbReference>
<dbReference type="AlphaFoldDB" id="A0A0D1XNM6"/>
<dbReference type="GeneID" id="27312462"/>
<name>A0A0D1XNM6_9PEZI</name>
<dbReference type="InterPro" id="IPR014748">
    <property type="entry name" value="Enoyl-CoA_hydra_C"/>
</dbReference>
<keyword evidence="6" id="KW-0443">Lipid metabolism</keyword>
<dbReference type="CDD" id="cd06558">
    <property type="entry name" value="crotonase-like"/>
    <property type="match status" value="1"/>
</dbReference>
<protein>
    <recommendedName>
        <fullName evidence="9">Enoyl-CoA hydratase domain-containing protein 3, mitochondrial</fullName>
    </recommendedName>
</protein>
<dbReference type="OrthoDB" id="2139957at2759"/>
<evidence type="ECO:0000256" key="3">
    <source>
        <dbReference type="ARBA" id="ARBA00022832"/>
    </source>
</evidence>
<keyword evidence="5" id="KW-0843">Virulence</keyword>
<comment type="function">
    <text evidence="8">May play a role in fatty acid biosynthesis and insulin sensitivity.</text>
</comment>
<dbReference type="GO" id="GO:0005739">
    <property type="term" value="C:mitochondrion"/>
    <property type="evidence" value="ECO:0007669"/>
    <property type="project" value="UniProtKB-SubCell"/>
</dbReference>
<evidence type="ECO:0000256" key="4">
    <source>
        <dbReference type="ARBA" id="ARBA00022946"/>
    </source>
</evidence>
<dbReference type="InParanoid" id="A0A0D1XNM6"/>
<reference evidence="10 11" key="1">
    <citation type="submission" date="2015-01" db="EMBL/GenBank/DDBJ databases">
        <title>The Genome Sequence of Ochroconis gallopava CBS43764.</title>
        <authorList>
            <consortium name="The Broad Institute Genomics Platform"/>
            <person name="Cuomo C."/>
            <person name="de Hoog S."/>
            <person name="Gorbushina A."/>
            <person name="Stielow B."/>
            <person name="Teixiera M."/>
            <person name="Abouelleil A."/>
            <person name="Chapman S.B."/>
            <person name="Priest M."/>
            <person name="Young S.K."/>
            <person name="Wortman J."/>
            <person name="Nusbaum C."/>
            <person name="Birren B."/>
        </authorList>
    </citation>
    <scope>NUCLEOTIDE SEQUENCE [LARGE SCALE GENOMIC DNA]</scope>
    <source>
        <strain evidence="10 11">CBS 43764</strain>
    </source>
</reference>
<dbReference type="Gene3D" id="3.90.226.10">
    <property type="entry name" value="2-enoyl-CoA Hydratase, Chain A, domain 1"/>
    <property type="match status" value="1"/>
</dbReference>
<dbReference type="Gene3D" id="1.10.12.10">
    <property type="entry name" value="Lyase 2-enoyl-coa Hydratase, Chain A, domain 2"/>
    <property type="match status" value="1"/>
</dbReference>
<evidence type="ECO:0000313" key="11">
    <source>
        <dbReference type="Proteomes" id="UP000053259"/>
    </source>
</evidence>
<keyword evidence="11" id="KW-1185">Reference proteome</keyword>
<dbReference type="GO" id="GO:0016836">
    <property type="term" value="F:hydro-lyase activity"/>
    <property type="evidence" value="ECO:0007669"/>
    <property type="project" value="TreeGrafter"/>
</dbReference>
<evidence type="ECO:0000313" key="10">
    <source>
        <dbReference type="EMBL" id="KIW04176.1"/>
    </source>
</evidence>
<dbReference type="STRING" id="253628.A0A0D1XNM6"/>
<dbReference type="GO" id="GO:0006631">
    <property type="term" value="P:fatty acid metabolic process"/>
    <property type="evidence" value="ECO:0007669"/>
    <property type="project" value="UniProtKB-KW"/>
</dbReference>
<evidence type="ECO:0000256" key="7">
    <source>
        <dbReference type="ARBA" id="ARBA00023128"/>
    </source>
</evidence>
<dbReference type="VEuPathDB" id="FungiDB:PV09_04489"/>
<dbReference type="SUPFAM" id="SSF52096">
    <property type="entry name" value="ClpP/crotonase"/>
    <property type="match status" value="1"/>
</dbReference>
<evidence type="ECO:0000256" key="8">
    <source>
        <dbReference type="ARBA" id="ARBA00037410"/>
    </source>
</evidence>
<accession>A0A0D1XNM6</accession>
<keyword evidence="3" id="KW-0276">Fatty acid metabolism</keyword>
<dbReference type="PANTHER" id="PTHR43602">
    <property type="match status" value="1"/>
</dbReference>
<evidence type="ECO:0000256" key="9">
    <source>
        <dbReference type="ARBA" id="ARBA00040545"/>
    </source>
</evidence>